<protein>
    <recommendedName>
        <fullName evidence="8">EF-hand domain-containing protein</fullName>
    </recommendedName>
</protein>
<evidence type="ECO:0000256" key="6">
    <source>
        <dbReference type="ARBA" id="ARBA00023288"/>
    </source>
</evidence>
<dbReference type="InterPro" id="IPR028846">
    <property type="entry name" value="Recoverin"/>
</dbReference>
<feature type="region of interest" description="Disordered" evidence="7">
    <location>
        <begin position="755"/>
        <end position="789"/>
    </location>
</feature>
<sequence length="905" mass="96302">MGALASADRTGLVREWTWHRSRGAIARLRAELNETGDSLFAPTLGRRAFFRVMTDLSRAPFGEIIGGDLSLFRWADNESVGHIRGFDICVILCLFGADCRADRAGLLFDIVAAAERERARGKLGGRKEDIAAWPRVADRVQEGAISSAIVNSAPCMIGAGIWKRWPTASESFGVVASMRRFLGPASSRDRANPLLHGARTIQRDQFAAWLGSLVTAVEACKPFAVPNLASILLAGANDDGGGEASLSKLGAGNAGKGQTFGTAAATRYRVPPLSGAAAAARGPAPVSDRRHREHVLKMKVRRATSLAELQAAAKRTGFAVSDVLRIKAVFQTSIDESGMLGIKQFRAIMARVFPKLASEGSIDVLFREFDVDSNGRCDFHELVQGLAALAHGSTSEKLDIMFEVFDLNSDGQLTVPEILRFVKRSTDRQFAAATRAVEAIAETPSEVEGEFSLSELVSLALANPEVLRVMTNAIDVPFATATAEAAAGVTGAAARLDDAQAALQALVKAVKALQGRQPSQVTFEAMFKFVSKSLQQAAEQRREDRRANRVAAAAAGLSPLSDAQVVPFTNVADSRCTDESGAFVSPPAEWMVHPMAAFNRLRFESFLRFCFFPDTIAPASDGGQLKLPDSLASDVSNVLDAVSRITAVAPEALSPFKCLACGLASSSEQKAAAFFRGLDHSASNRCAKADLTRAVLVQQGRDDELIAVAGRIVQMMDIDGDGTVSRAEFIEGCSRHPTLFKCMTMLLGGEDMLEATTKDSPTRKGRARFSGAPKSAAFGAGAQKPAADSSGSAAAADAMASASSKLGSMLRSALDGEPQAAAKRVATTADFEGIPMFLTSPAARGGSYRHTSHRLVGRRPGMQTRVAAANAAAARARKLVKRDRDAMKHMSISLGRMIETLERGQ</sequence>
<proteinExistence type="inferred from homology"/>
<dbReference type="PANTHER" id="PTHR23055">
    <property type="entry name" value="CALCIUM BINDING PROTEINS"/>
    <property type="match status" value="1"/>
</dbReference>
<comment type="caution">
    <text evidence="9">The sequence shown here is derived from an EMBL/GenBank/DDBJ whole genome shotgun (WGS) entry which is preliminary data.</text>
</comment>
<dbReference type="InterPro" id="IPR011992">
    <property type="entry name" value="EF-hand-dom_pair"/>
</dbReference>
<dbReference type="InterPro" id="IPR002048">
    <property type="entry name" value="EF_hand_dom"/>
</dbReference>
<dbReference type="Pfam" id="PF13833">
    <property type="entry name" value="EF-hand_8"/>
    <property type="match status" value="1"/>
</dbReference>
<keyword evidence="2" id="KW-0519">Myristate</keyword>
<evidence type="ECO:0000256" key="4">
    <source>
        <dbReference type="ARBA" id="ARBA00022737"/>
    </source>
</evidence>
<accession>A0A5A8DXX3</accession>
<evidence type="ECO:0000313" key="10">
    <source>
        <dbReference type="Proteomes" id="UP000322899"/>
    </source>
</evidence>
<feature type="compositionally biased region" description="Low complexity" evidence="7">
    <location>
        <begin position="776"/>
        <end position="789"/>
    </location>
</feature>
<feature type="domain" description="EF-hand" evidence="8">
    <location>
        <begin position="393"/>
        <end position="428"/>
    </location>
</feature>
<dbReference type="Gene3D" id="1.10.238.10">
    <property type="entry name" value="EF-hand"/>
    <property type="match status" value="2"/>
</dbReference>
<dbReference type="PROSITE" id="PS50222">
    <property type="entry name" value="EF_HAND_2"/>
    <property type="match status" value="3"/>
</dbReference>
<evidence type="ECO:0000256" key="2">
    <source>
        <dbReference type="ARBA" id="ARBA00022707"/>
    </source>
</evidence>
<organism evidence="9 10">
    <name type="scientific">Cafeteria roenbergensis</name>
    <name type="common">Marine flagellate</name>
    <dbReference type="NCBI Taxonomy" id="33653"/>
    <lineage>
        <taxon>Eukaryota</taxon>
        <taxon>Sar</taxon>
        <taxon>Stramenopiles</taxon>
        <taxon>Bigyra</taxon>
        <taxon>Opalozoa</taxon>
        <taxon>Bicosoecida</taxon>
        <taxon>Cafeteriaceae</taxon>
        <taxon>Cafeteria</taxon>
    </lineage>
</organism>
<dbReference type="SUPFAM" id="SSF47473">
    <property type="entry name" value="EF-hand"/>
    <property type="match status" value="2"/>
</dbReference>
<evidence type="ECO:0000256" key="7">
    <source>
        <dbReference type="SAM" id="MobiDB-lite"/>
    </source>
</evidence>
<feature type="domain" description="EF-hand" evidence="8">
    <location>
        <begin position="357"/>
        <end position="392"/>
    </location>
</feature>
<dbReference type="Pfam" id="PF13202">
    <property type="entry name" value="EF-hand_5"/>
    <property type="match status" value="1"/>
</dbReference>
<evidence type="ECO:0000256" key="5">
    <source>
        <dbReference type="ARBA" id="ARBA00022837"/>
    </source>
</evidence>
<name>A0A5A8DXX3_CAFRO</name>
<dbReference type="AlphaFoldDB" id="A0A5A8DXX3"/>
<evidence type="ECO:0000259" key="8">
    <source>
        <dbReference type="PROSITE" id="PS50222"/>
    </source>
</evidence>
<dbReference type="OrthoDB" id="191686at2759"/>
<dbReference type="EMBL" id="VLTO01000061">
    <property type="protein sequence ID" value="KAA0170373.1"/>
    <property type="molecule type" value="Genomic_DNA"/>
</dbReference>
<dbReference type="PROSITE" id="PS00018">
    <property type="entry name" value="EF_HAND_1"/>
    <property type="match status" value="3"/>
</dbReference>
<dbReference type="InterPro" id="IPR018247">
    <property type="entry name" value="EF_Hand_1_Ca_BS"/>
</dbReference>
<reference evidence="9 10" key="1">
    <citation type="submission" date="2019-07" db="EMBL/GenBank/DDBJ databases">
        <title>Genomes of Cafeteria roenbergensis.</title>
        <authorList>
            <person name="Fischer M.G."/>
            <person name="Hackl T."/>
            <person name="Roman M."/>
        </authorList>
    </citation>
    <scope>NUCLEOTIDE SEQUENCE [LARGE SCALE GENOMIC DNA]</scope>
    <source>
        <strain evidence="9 10">E4-10P</strain>
    </source>
</reference>
<dbReference type="SMART" id="SM00054">
    <property type="entry name" value="EFh"/>
    <property type="match status" value="3"/>
</dbReference>
<keyword evidence="5" id="KW-0106">Calcium</keyword>
<dbReference type="CDD" id="cd00051">
    <property type="entry name" value="EFh"/>
    <property type="match status" value="1"/>
</dbReference>
<dbReference type="Proteomes" id="UP000322899">
    <property type="component" value="Unassembled WGS sequence"/>
</dbReference>
<evidence type="ECO:0000256" key="1">
    <source>
        <dbReference type="ARBA" id="ARBA00006049"/>
    </source>
</evidence>
<feature type="domain" description="EF-hand" evidence="8">
    <location>
        <begin position="704"/>
        <end position="739"/>
    </location>
</feature>
<keyword evidence="4" id="KW-0677">Repeat</keyword>
<evidence type="ECO:0000256" key="3">
    <source>
        <dbReference type="ARBA" id="ARBA00022723"/>
    </source>
</evidence>
<evidence type="ECO:0000313" key="9">
    <source>
        <dbReference type="EMBL" id="KAA0170373.1"/>
    </source>
</evidence>
<dbReference type="GO" id="GO:0005509">
    <property type="term" value="F:calcium ion binding"/>
    <property type="evidence" value="ECO:0007669"/>
    <property type="project" value="InterPro"/>
</dbReference>
<comment type="similarity">
    <text evidence="1">Belongs to the recoverin family.</text>
</comment>
<gene>
    <name evidence="9" type="ORF">FNF27_06630</name>
</gene>
<keyword evidence="6" id="KW-0449">Lipoprotein</keyword>
<keyword evidence="3" id="KW-0479">Metal-binding</keyword>
<dbReference type="PANTHER" id="PTHR23055:SF178">
    <property type="entry name" value="NEUROCALCIN HOMOLOG"/>
    <property type="match status" value="1"/>
</dbReference>